<gene>
    <name evidence="1" type="ORF">SISSUDRAFT_1036128</name>
</gene>
<evidence type="ECO:0000313" key="1">
    <source>
        <dbReference type="EMBL" id="KZT34636.1"/>
    </source>
</evidence>
<dbReference type="Gene3D" id="2.40.50.140">
    <property type="entry name" value="Nucleic acid-binding proteins"/>
    <property type="match status" value="1"/>
</dbReference>
<protein>
    <submittedName>
        <fullName evidence="1">Uncharacterized protein</fullName>
    </submittedName>
</protein>
<accession>A0A165ZU88</accession>
<dbReference type="InterPro" id="IPR012340">
    <property type="entry name" value="NA-bd_OB-fold"/>
</dbReference>
<dbReference type="EMBL" id="KV428171">
    <property type="protein sequence ID" value="KZT34636.1"/>
    <property type="molecule type" value="Genomic_DNA"/>
</dbReference>
<organism evidence="1 2">
    <name type="scientific">Sistotremastrum suecicum HHB10207 ss-3</name>
    <dbReference type="NCBI Taxonomy" id="1314776"/>
    <lineage>
        <taxon>Eukaryota</taxon>
        <taxon>Fungi</taxon>
        <taxon>Dikarya</taxon>
        <taxon>Basidiomycota</taxon>
        <taxon>Agaricomycotina</taxon>
        <taxon>Agaricomycetes</taxon>
        <taxon>Sistotremastrales</taxon>
        <taxon>Sistotremastraceae</taxon>
        <taxon>Sistotremastrum</taxon>
    </lineage>
</organism>
<sequence length="474" mass="52647">MSTPQGDTEDVRIVGDMMSDYIGKRNGDDIAVIRGADAVLIEVIVENASSSFRGTLALTDYLFRAAVTNQRMEVPHKVVEVVGVVSTSRSLKLSKYQSMGDDLDLLVVVDETVRLIHSPRFADMFGVELNTAAGTESSSRDALRCGWIGHQFTQEQVTTCQPTYDFDVEGTKMINNHLDDQSDGDSIISIEVPPTALLEESDGDSVISVEVAPAALLGMPPLVPDDEELLDEPPPLFEDTLVQRTVSTNATIPARLSLAEDMGTLLNDVMEDCFAEVQPVLMLLETRKIAIVGRSLNAFLHDQPFHFPVPGLPEQPVIIEFFGAGADLGLLHRELTSTRQGWRRVEDSRHTTFYHAEDDFSFLRSGRCSRSAVYQRTHMGRRMRVKIADIEHCRTHLPIAVFFRCCGMRICRVFMPQDGEVLVPAEAELEGLQKHFLHQAPGILVDVDMFLEFQAALDRFETQPLTTGLATGWL</sequence>
<reference evidence="1 2" key="1">
    <citation type="journal article" date="2016" name="Mol. Biol. Evol.">
        <title>Comparative Genomics of Early-Diverging Mushroom-Forming Fungi Provides Insights into the Origins of Lignocellulose Decay Capabilities.</title>
        <authorList>
            <person name="Nagy L.G."/>
            <person name="Riley R."/>
            <person name="Tritt A."/>
            <person name="Adam C."/>
            <person name="Daum C."/>
            <person name="Floudas D."/>
            <person name="Sun H."/>
            <person name="Yadav J.S."/>
            <person name="Pangilinan J."/>
            <person name="Larsson K.H."/>
            <person name="Matsuura K."/>
            <person name="Barry K."/>
            <person name="Labutti K."/>
            <person name="Kuo R."/>
            <person name="Ohm R.A."/>
            <person name="Bhattacharya S.S."/>
            <person name="Shirouzu T."/>
            <person name="Yoshinaga Y."/>
            <person name="Martin F.M."/>
            <person name="Grigoriev I.V."/>
            <person name="Hibbett D.S."/>
        </authorList>
    </citation>
    <scope>NUCLEOTIDE SEQUENCE [LARGE SCALE GENOMIC DNA]</scope>
    <source>
        <strain evidence="1 2">HHB10207 ss-3</strain>
    </source>
</reference>
<dbReference type="Proteomes" id="UP000076798">
    <property type="component" value="Unassembled WGS sequence"/>
</dbReference>
<dbReference type="AlphaFoldDB" id="A0A165ZU88"/>
<keyword evidence="2" id="KW-1185">Reference proteome</keyword>
<name>A0A165ZU88_9AGAM</name>
<evidence type="ECO:0000313" key="2">
    <source>
        <dbReference type="Proteomes" id="UP000076798"/>
    </source>
</evidence>
<proteinExistence type="predicted"/>